<proteinExistence type="inferred from homology"/>
<keyword evidence="3 9" id="KW-0436">Ligase</keyword>
<dbReference type="GO" id="GO:0006421">
    <property type="term" value="P:asparaginyl-tRNA aminoacylation"/>
    <property type="evidence" value="ECO:0007669"/>
    <property type="project" value="InterPro"/>
</dbReference>
<dbReference type="InterPro" id="IPR012340">
    <property type="entry name" value="NA-bd_OB-fold"/>
</dbReference>
<evidence type="ECO:0000256" key="2">
    <source>
        <dbReference type="ARBA" id="ARBA00012816"/>
    </source>
</evidence>
<dbReference type="InterPro" id="IPR004522">
    <property type="entry name" value="Asn-tRNA-ligase"/>
</dbReference>
<dbReference type="InterPro" id="IPR045864">
    <property type="entry name" value="aa-tRNA-synth_II/BPL/LPL"/>
</dbReference>
<dbReference type="SUPFAM" id="SSF50249">
    <property type="entry name" value="Nucleic acid-binding proteins"/>
    <property type="match status" value="1"/>
</dbReference>
<dbReference type="InterPro" id="IPR004364">
    <property type="entry name" value="Aa-tRNA-synt_II"/>
</dbReference>
<dbReference type="PANTHER" id="PTHR22594">
    <property type="entry name" value="ASPARTYL/LYSYL-TRNA SYNTHETASE"/>
    <property type="match status" value="1"/>
</dbReference>
<organism evidence="10">
    <name type="scientific">Zea mays</name>
    <name type="common">Maize</name>
    <dbReference type="NCBI Taxonomy" id="4577"/>
    <lineage>
        <taxon>Eukaryota</taxon>
        <taxon>Viridiplantae</taxon>
        <taxon>Streptophyta</taxon>
        <taxon>Embryophyta</taxon>
        <taxon>Tracheophyta</taxon>
        <taxon>Spermatophyta</taxon>
        <taxon>Magnoliopsida</taxon>
        <taxon>Liliopsida</taxon>
        <taxon>Poales</taxon>
        <taxon>Poaceae</taxon>
        <taxon>PACMAD clade</taxon>
        <taxon>Panicoideae</taxon>
        <taxon>Andropogonodae</taxon>
        <taxon>Andropogoneae</taxon>
        <taxon>Tripsacinae</taxon>
        <taxon>Zea</taxon>
    </lineage>
</organism>
<evidence type="ECO:0000313" key="11">
    <source>
        <dbReference type="Proteomes" id="UP000251960"/>
    </source>
</evidence>
<dbReference type="PROSITE" id="PS50862">
    <property type="entry name" value="AA_TRNA_LIGASE_II"/>
    <property type="match status" value="1"/>
</dbReference>
<dbReference type="EC" id="6.1.1.22" evidence="2"/>
<keyword evidence="6" id="KW-0648">Protein biosynthesis</keyword>
<evidence type="ECO:0000313" key="9">
    <source>
        <dbReference type="EMBL" id="PWZ41464.1"/>
    </source>
</evidence>
<evidence type="ECO:0000313" key="10">
    <source>
        <dbReference type="EMBL" id="PWZ41465.1"/>
    </source>
</evidence>
<dbReference type="CDD" id="cd00776">
    <property type="entry name" value="AsxRS_core"/>
    <property type="match status" value="1"/>
</dbReference>
<evidence type="ECO:0000256" key="3">
    <source>
        <dbReference type="ARBA" id="ARBA00022598"/>
    </source>
</evidence>
<dbReference type="ExpressionAtlas" id="A0A3L6G4Z3">
    <property type="expression patterns" value="baseline and differential"/>
</dbReference>
<dbReference type="Proteomes" id="UP000251960">
    <property type="component" value="Chromosome 2"/>
</dbReference>
<dbReference type="GO" id="GO:0004816">
    <property type="term" value="F:asparagine-tRNA ligase activity"/>
    <property type="evidence" value="ECO:0007669"/>
    <property type="project" value="UniProtKB-EC"/>
</dbReference>
<keyword evidence="5" id="KW-0067">ATP-binding</keyword>
<dbReference type="InterPro" id="IPR002312">
    <property type="entry name" value="Asp/Asn-tRNA-synth_IIb"/>
</dbReference>
<evidence type="ECO:0000259" key="8">
    <source>
        <dbReference type="PROSITE" id="PS50862"/>
    </source>
</evidence>
<evidence type="ECO:0000256" key="4">
    <source>
        <dbReference type="ARBA" id="ARBA00022741"/>
    </source>
</evidence>
<feature type="domain" description="Aminoacyl-transfer RNA synthetases class-II family profile" evidence="8">
    <location>
        <begin position="179"/>
        <end position="535"/>
    </location>
</feature>
<dbReference type="HAMAP" id="MF_00534">
    <property type="entry name" value="Asn_tRNA_synth"/>
    <property type="match status" value="1"/>
</dbReference>
<gene>
    <name evidence="10" type="ORF">Zm00014a_032689</name>
</gene>
<evidence type="ECO:0000256" key="1">
    <source>
        <dbReference type="ARBA" id="ARBA00008226"/>
    </source>
</evidence>
<dbReference type="CDD" id="cd04318">
    <property type="entry name" value="EcAsnRS_like_N"/>
    <property type="match status" value="1"/>
</dbReference>
<dbReference type="GO" id="GO:0005524">
    <property type="term" value="F:ATP binding"/>
    <property type="evidence" value="ECO:0007669"/>
    <property type="project" value="UniProtKB-KW"/>
</dbReference>
<sequence>MAAAAAARILRLAPRRIQVPKTSPLAALSFPLPRTAPIAAALGRRQRFCAVAQAPAPAPAAAATGAAGEAVGEFRKRLRVADVKGGEDEGAAWVGKELAVRGWVRTCRAQRTITFVEVNDGSCLSNMQCVLTPETEGYDQIGKSDPTSFPIQKKRASREFLRTVAHLRPRTNTFGAVARVRNTLAYATHKFFQDNGFVWVSSPIITASDCEGAGEQFYVTTLLSNSAEGGSLLKDIPATKDGRVDWSQDFFCKPAFLTVSGQLNGETYASALSDIYTFGPTFRAENSNTSRHLAEFWVFEILKPVSLESDINTEFTSFAVLLLWVKMIEPELAFADLNDDMACATAYLQYVVKYILENCKEDMDFFNTWIEKGIIDRLNDVVEKNFVHLSYTDAVELLLGSKKEFEFPVKWGLDLQSEHERYITEVAFGGRPVIIRDYPKEIKAFYMRENDDGKTVAAMDLLVPRVGELIGGSQREERLDYLEARLDEQNLNKESYWWYLDLRRYGSVPHAGFGLGFERLVQFATGMDNIRDTIPFPRVPGSAEF</sequence>
<comment type="caution">
    <text evidence="10">The sequence shown here is derived from an EMBL/GenBank/DDBJ whole genome shotgun (WGS) entry which is preliminary data.</text>
</comment>
<dbReference type="PANTHER" id="PTHR22594:SF34">
    <property type="entry name" value="ASPARAGINE--TRNA LIGASE, MITOCHONDRIAL-RELATED"/>
    <property type="match status" value="1"/>
</dbReference>
<dbReference type="Gene3D" id="2.40.50.140">
    <property type="entry name" value="Nucleic acid-binding proteins"/>
    <property type="match status" value="1"/>
</dbReference>
<evidence type="ECO:0000256" key="5">
    <source>
        <dbReference type="ARBA" id="ARBA00022840"/>
    </source>
</evidence>
<keyword evidence="4" id="KW-0547">Nucleotide-binding</keyword>
<dbReference type="Gene3D" id="3.30.930.10">
    <property type="entry name" value="Bira Bifunctional Protein, Domain 2"/>
    <property type="match status" value="1"/>
</dbReference>
<dbReference type="Pfam" id="PF00152">
    <property type="entry name" value="tRNA-synt_2"/>
    <property type="match status" value="2"/>
</dbReference>
<dbReference type="InterPro" id="IPR006195">
    <property type="entry name" value="aa-tRNA-synth_II"/>
</dbReference>
<accession>A0A3L6G4Z3</accession>
<evidence type="ECO:0000256" key="7">
    <source>
        <dbReference type="ARBA" id="ARBA00023146"/>
    </source>
</evidence>
<dbReference type="SUPFAM" id="SSF55681">
    <property type="entry name" value="Class II aaRS and biotin synthetases"/>
    <property type="match status" value="1"/>
</dbReference>
<name>A0A3L6G4Z3_MAIZE</name>
<evidence type="ECO:0000256" key="6">
    <source>
        <dbReference type="ARBA" id="ARBA00022917"/>
    </source>
</evidence>
<dbReference type="PRINTS" id="PR01042">
    <property type="entry name" value="TRNASYNTHASP"/>
</dbReference>
<dbReference type="AlphaFoldDB" id="A0A3L6G4Z3"/>
<comment type="similarity">
    <text evidence="1">Belongs to the class-II aminoacyl-tRNA synthetase family.</text>
</comment>
<dbReference type="EMBL" id="NCVQ01000003">
    <property type="protein sequence ID" value="PWZ41465.1"/>
    <property type="molecule type" value="Genomic_DNA"/>
</dbReference>
<reference evidence="10 11" key="1">
    <citation type="journal article" date="2018" name="Nat. Genet.">
        <title>Extensive intraspecific gene order and gene structural variations between Mo17 and other maize genomes.</title>
        <authorList>
            <person name="Sun S."/>
            <person name="Zhou Y."/>
            <person name="Chen J."/>
            <person name="Shi J."/>
            <person name="Zhao H."/>
            <person name="Zhao H."/>
            <person name="Song W."/>
            <person name="Zhang M."/>
            <person name="Cui Y."/>
            <person name="Dong X."/>
            <person name="Liu H."/>
            <person name="Ma X."/>
            <person name="Jiao Y."/>
            <person name="Wang B."/>
            <person name="Wei X."/>
            <person name="Stein J.C."/>
            <person name="Glaubitz J.C."/>
            <person name="Lu F."/>
            <person name="Yu G."/>
            <person name="Liang C."/>
            <person name="Fengler K."/>
            <person name="Li B."/>
            <person name="Rafalski A."/>
            <person name="Schnable P.S."/>
            <person name="Ware D.H."/>
            <person name="Buckler E.S."/>
            <person name="Lai J."/>
        </authorList>
    </citation>
    <scope>NUCLEOTIDE SEQUENCE [LARGE SCALE GENOMIC DNA]</scope>
    <source>
        <strain evidence="11">cv. Missouri 17</strain>
        <tissue evidence="10">Seedling</tissue>
    </source>
</reference>
<dbReference type="EMBL" id="NCVQ01000003">
    <property type="protein sequence ID" value="PWZ41464.1"/>
    <property type="molecule type" value="Genomic_DNA"/>
</dbReference>
<accession>A0A3L6G2W6</accession>
<keyword evidence="7" id="KW-0030">Aminoacyl-tRNA synthetase</keyword>
<protein>
    <recommendedName>
        <fullName evidence="2">asparagine--tRNA ligase</fullName>
        <ecNumber evidence="2">6.1.1.22</ecNumber>
    </recommendedName>
</protein>